<dbReference type="EMBL" id="CM043791">
    <property type="protein sequence ID" value="KAI4823886.1"/>
    <property type="molecule type" value="Genomic_DNA"/>
</dbReference>
<feature type="non-terminal residue" evidence="1">
    <location>
        <position position="100"/>
    </location>
</feature>
<protein>
    <submittedName>
        <fullName evidence="1">Uncharacterized protein</fullName>
    </submittedName>
</protein>
<gene>
    <name evidence="1" type="ORF">KUCAC02_012440</name>
</gene>
<name>A0ACB9XCE9_CHAAC</name>
<evidence type="ECO:0000313" key="2">
    <source>
        <dbReference type="Proteomes" id="UP001057452"/>
    </source>
</evidence>
<reference evidence="1" key="1">
    <citation type="submission" date="2022-05" db="EMBL/GenBank/DDBJ databases">
        <title>Chromosome-level genome of Chaenocephalus aceratus.</title>
        <authorList>
            <person name="Park H."/>
        </authorList>
    </citation>
    <scope>NUCLEOTIDE SEQUENCE</scope>
    <source>
        <strain evidence="1">KU_202001</strain>
    </source>
</reference>
<sequence length="100" mass="11088">PLLIGIPWRWNQSAAVRGPRDKTKWPDSDIFLQFKLLKECASLADMTNDKDSLDIYTTTSLEPAAESDKKGKIEDLLLASFLALALDLILSACRFLSSSS</sequence>
<feature type="non-terminal residue" evidence="1">
    <location>
        <position position="1"/>
    </location>
</feature>
<evidence type="ECO:0000313" key="1">
    <source>
        <dbReference type="EMBL" id="KAI4823886.1"/>
    </source>
</evidence>
<keyword evidence="2" id="KW-1185">Reference proteome</keyword>
<organism evidence="1 2">
    <name type="scientific">Chaenocephalus aceratus</name>
    <name type="common">Blackfin icefish</name>
    <name type="synonym">Chaenichthys aceratus</name>
    <dbReference type="NCBI Taxonomy" id="36190"/>
    <lineage>
        <taxon>Eukaryota</taxon>
        <taxon>Metazoa</taxon>
        <taxon>Chordata</taxon>
        <taxon>Craniata</taxon>
        <taxon>Vertebrata</taxon>
        <taxon>Euteleostomi</taxon>
        <taxon>Actinopterygii</taxon>
        <taxon>Neopterygii</taxon>
        <taxon>Teleostei</taxon>
        <taxon>Neoteleostei</taxon>
        <taxon>Acanthomorphata</taxon>
        <taxon>Eupercaria</taxon>
        <taxon>Perciformes</taxon>
        <taxon>Notothenioidei</taxon>
        <taxon>Channichthyidae</taxon>
        <taxon>Chaenocephalus</taxon>
    </lineage>
</organism>
<comment type="caution">
    <text evidence="1">The sequence shown here is derived from an EMBL/GenBank/DDBJ whole genome shotgun (WGS) entry which is preliminary data.</text>
</comment>
<proteinExistence type="predicted"/>
<accession>A0ACB9XCE9</accession>
<dbReference type="Proteomes" id="UP001057452">
    <property type="component" value="Chromosome 7"/>
</dbReference>